<evidence type="ECO:0000256" key="2">
    <source>
        <dbReference type="ARBA" id="ARBA00006555"/>
    </source>
</evidence>
<gene>
    <name evidence="13" type="ORF">ACFODZ_07305</name>
</gene>
<proteinExistence type="inferred from homology"/>
<comment type="function">
    <text evidence="10">Interacts with outer membrane receptor proteins that carry out high-affinity binding and energy dependent uptake into the periplasmic space of specific substrates. It could act to transduce energy from the cytoplasmic membrane to specific energy-requiring processes in the outer membrane, resulting in the release into the periplasm of ligands bound by these outer membrane proteins.</text>
</comment>
<keyword evidence="7 10" id="KW-0653">Protein transport</keyword>
<keyword evidence="8" id="KW-1133">Transmembrane helix</keyword>
<evidence type="ECO:0000256" key="3">
    <source>
        <dbReference type="ARBA" id="ARBA00022448"/>
    </source>
</evidence>
<evidence type="ECO:0000256" key="4">
    <source>
        <dbReference type="ARBA" id="ARBA00022475"/>
    </source>
</evidence>
<keyword evidence="14" id="KW-1185">Reference proteome</keyword>
<dbReference type="Gene3D" id="3.30.1150.10">
    <property type="match status" value="1"/>
</dbReference>
<keyword evidence="5 10" id="KW-0997">Cell inner membrane</keyword>
<sequence>MSTNKLLLILLLQPFWVVAKEPVVHEIIPIVKIAPQYPRKALMAKVEGKVTVVMSINAQGSVDHVEVVEAQPVRIFDEAAIDAGMKFKFKPKVVDGKGVPSKGKITFVFELPEHQWAARNETLLELLKPQLDVIQVQPKVVVLAESVQIKSRIRPKQVNEVHVMFDDDLLQLKPQPFIWNGLEAAEVAVTDFAEKLAVRQQLVQQQYDSQPGVFQRFHRIYSAKNHPPVLINAVDSVDFNRMDNVFFESYRLTINAQGDVVKWQALHNKEINQSPAMVTLVDEFMETLEFLPALKKYQPVESKITIMFKTALVTEDEVIQVAQHNNRHYGLGNPWVRLAAIIKRDGKVADVTVMGSSDDQFEALAVKGLKSQLFSKTATGWQMLELVEFSPKN</sequence>
<dbReference type="Proteomes" id="UP001595533">
    <property type="component" value="Unassembled WGS sequence"/>
</dbReference>
<organism evidence="13 14">
    <name type="scientific">Marinicella sediminis</name>
    <dbReference type="NCBI Taxonomy" id="1792834"/>
    <lineage>
        <taxon>Bacteria</taxon>
        <taxon>Pseudomonadati</taxon>
        <taxon>Pseudomonadota</taxon>
        <taxon>Gammaproteobacteria</taxon>
        <taxon>Lysobacterales</taxon>
        <taxon>Marinicellaceae</taxon>
        <taxon>Marinicella</taxon>
    </lineage>
</organism>
<evidence type="ECO:0000313" key="14">
    <source>
        <dbReference type="Proteomes" id="UP001595533"/>
    </source>
</evidence>
<evidence type="ECO:0000256" key="11">
    <source>
        <dbReference type="SAM" id="SignalP"/>
    </source>
</evidence>
<dbReference type="NCBIfam" id="TIGR01352">
    <property type="entry name" value="tonB_Cterm"/>
    <property type="match status" value="1"/>
</dbReference>
<keyword evidence="6" id="KW-0812">Transmembrane</keyword>
<dbReference type="InterPro" id="IPR037682">
    <property type="entry name" value="TonB_C"/>
</dbReference>
<dbReference type="InterPro" id="IPR006260">
    <property type="entry name" value="TonB/TolA_C"/>
</dbReference>
<dbReference type="InterPro" id="IPR003538">
    <property type="entry name" value="TonB"/>
</dbReference>
<feature type="domain" description="TonB C-terminal" evidence="12">
    <location>
        <begin position="22"/>
        <end position="118"/>
    </location>
</feature>
<evidence type="ECO:0000256" key="6">
    <source>
        <dbReference type="ARBA" id="ARBA00022692"/>
    </source>
</evidence>
<evidence type="ECO:0000259" key="12">
    <source>
        <dbReference type="PROSITE" id="PS52015"/>
    </source>
</evidence>
<dbReference type="PROSITE" id="PS52015">
    <property type="entry name" value="TONB_CTD"/>
    <property type="match status" value="1"/>
</dbReference>
<evidence type="ECO:0000313" key="13">
    <source>
        <dbReference type="EMBL" id="MFC3194044.1"/>
    </source>
</evidence>
<keyword evidence="11" id="KW-0732">Signal</keyword>
<comment type="caution">
    <text evidence="13">The sequence shown here is derived from an EMBL/GenBank/DDBJ whole genome shotgun (WGS) entry which is preliminary data.</text>
</comment>
<feature type="chain" id="PRO_5045887844" description="Protein TonB" evidence="11">
    <location>
        <begin position="20"/>
        <end position="393"/>
    </location>
</feature>
<protein>
    <recommendedName>
        <fullName evidence="10">Protein TonB</fullName>
    </recommendedName>
</protein>
<comment type="subcellular location">
    <subcellularLocation>
        <location evidence="1 10">Cell inner membrane</location>
        <topology evidence="1 10">Single-pass membrane protein</topology>
        <orientation evidence="1 10">Periplasmic side</orientation>
    </subcellularLocation>
</comment>
<dbReference type="PRINTS" id="PR01374">
    <property type="entry name" value="TONBPROTEIN"/>
</dbReference>
<dbReference type="RefSeq" id="WP_077412087.1">
    <property type="nucleotide sequence ID" value="NZ_JBHRTS010000003.1"/>
</dbReference>
<comment type="similarity">
    <text evidence="2 10">Belongs to the TonB family.</text>
</comment>
<keyword evidence="4 10" id="KW-1003">Cell membrane</keyword>
<dbReference type="PANTHER" id="PTHR33446:SF14">
    <property type="entry name" value="PROTEIN TONB"/>
    <property type="match status" value="1"/>
</dbReference>
<name>A0ABV7J7E3_9GAMM</name>
<dbReference type="Pfam" id="PF03544">
    <property type="entry name" value="TonB_C"/>
    <property type="match status" value="1"/>
</dbReference>
<evidence type="ECO:0000256" key="1">
    <source>
        <dbReference type="ARBA" id="ARBA00004383"/>
    </source>
</evidence>
<evidence type="ECO:0000256" key="9">
    <source>
        <dbReference type="ARBA" id="ARBA00023136"/>
    </source>
</evidence>
<dbReference type="EMBL" id="JBHRTS010000003">
    <property type="protein sequence ID" value="MFC3194044.1"/>
    <property type="molecule type" value="Genomic_DNA"/>
</dbReference>
<dbReference type="InterPro" id="IPR051045">
    <property type="entry name" value="TonB-dependent_transducer"/>
</dbReference>
<accession>A0ABV7J7E3</accession>
<evidence type="ECO:0000256" key="7">
    <source>
        <dbReference type="ARBA" id="ARBA00022927"/>
    </source>
</evidence>
<feature type="signal peptide" evidence="11">
    <location>
        <begin position="1"/>
        <end position="19"/>
    </location>
</feature>
<evidence type="ECO:0000256" key="5">
    <source>
        <dbReference type="ARBA" id="ARBA00022519"/>
    </source>
</evidence>
<dbReference type="PANTHER" id="PTHR33446">
    <property type="entry name" value="PROTEIN TONB-RELATED"/>
    <property type="match status" value="1"/>
</dbReference>
<keyword evidence="3 10" id="KW-0813">Transport</keyword>
<dbReference type="SUPFAM" id="SSF74653">
    <property type="entry name" value="TolA/TonB C-terminal domain"/>
    <property type="match status" value="1"/>
</dbReference>
<evidence type="ECO:0000256" key="8">
    <source>
        <dbReference type="ARBA" id="ARBA00022989"/>
    </source>
</evidence>
<keyword evidence="9" id="KW-0472">Membrane</keyword>
<evidence type="ECO:0000256" key="10">
    <source>
        <dbReference type="RuleBase" id="RU362123"/>
    </source>
</evidence>
<keyword evidence="10" id="KW-0735">Signal-anchor</keyword>
<reference evidence="14" key="1">
    <citation type="journal article" date="2019" name="Int. J. Syst. Evol. Microbiol.">
        <title>The Global Catalogue of Microorganisms (GCM) 10K type strain sequencing project: providing services to taxonomists for standard genome sequencing and annotation.</title>
        <authorList>
            <consortium name="The Broad Institute Genomics Platform"/>
            <consortium name="The Broad Institute Genome Sequencing Center for Infectious Disease"/>
            <person name="Wu L."/>
            <person name="Ma J."/>
        </authorList>
    </citation>
    <scope>NUCLEOTIDE SEQUENCE [LARGE SCALE GENOMIC DNA]</scope>
    <source>
        <strain evidence="14">KCTC 42953</strain>
    </source>
</reference>